<reference evidence="1 2" key="1">
    <citation type="journal article" date="2009" name="Nat. Genet.">
        <title>The genome of the cucumber, Cucumis sativus L.</title>
        <authorList>
            <person name="Huang S."/>
            <person name="Li R."/>
            <person name="Zhang Z."/>
            <person name="Li L."/>
            <person name="Gu X."/>
            <person name="Fan W."/>
            <person name="Lucas W.J."/>
            <person name="Wang X."/>
            <person name="Xie B."/>
            <person name="Ni P."/>
            <person name="Ren Y."/>
            <person name="Zhu H."/>
            <person name="Li J."/>
            <person name="Lin K."/>
            <person name="Jin W."/>
            <person name="Fei Z."/>
            <person name="Li G."/>
            <person name="Staub J."/>
            <person name="Kilian A."/>
            <person name="van der Vossen E.A."/>
            <person name="Wu Y."/>
            <person name="Guo J."/>
            <person name="He J."/>
            <person name="Jia Z."/>
            <person name="Ren Y."/>
            <person name="Tian G."/>
            <person name="Lu Y."/>
            <person name="Ruan J."/>
            <person name="Qian W."/>
            <person name="Wang M."/>
            <person name="Huang Q."/>
            <person name="Li B."/>
            <person name="Xuan Z."/>
            <person name="Cao J."/>
            <person name="Asan"/>
            <person name="Wu Z."/>
            <person name="Zhang J."/>
            <person name="Cai Q."/>
            <person name="Bai Y."/>
            <person name="Zhao B."/>
            <person name="Han Y."/>
            <person name="Li Y."/>
            <person name="Li X."/>
            <person name="Wang S."/>
            <person name="Shi Q."/>
            <person name="Liu S."/>
            <person name="Cho W.K."/>
            <person name="Kim J.Y."/>
            <person name="Xu Y."/>
            <person name="Heller-Uszynska K."/>
            <person name="Miao H."/>
            <person name="Cheng Z."/>
            <person name="Zhang S."/>
            <person name="Wu J."/>
            <person name="Yang Y."/>
            <person name="Kang H."/>
            <person name="Li M."/>
            <person name="Liang H."/>
            <person name="Ren X."/>
            <person name="Shi Z."/>
            <person name="Wen M."/>
            <person name="Jian M."/>
            <person name="Yang H."/>
            <person name="Zhang G."/>
            <person name="Yang Z."/>
            <person name="Chen R."/>
            <person name="Liu S."/>
            <person name="Li J."/>
            <person name="Ma L."/>
            <person name="Liu H."/>
            <person name="Zhou Y."/>
            <person name="Zhao J."/>
            <person name="Fang X."/>
            <person name="Li G."/>
            <person name="Fang L."/>
            <person name="Li Y."/>
            <person name="Liu D."/>
            <person name="Zheng H."/>
            <person name="Zhang Y."/>
            <person name="Qin N."/>
            <person name="Li Z."/>
            <person name="Yang G."/>
            <person name="Yang S."/>
            <person name="Bolund L."/>
            <person name="Kristiansen K."/>
            <person name="Zheng H."/>
            <person name="Li S."/>
            <person name="Zhang X."/>
            <person name="Yang H."/>
            <person name="Wang J."/>
            <person name="Sun R."/>
            <person name="Zhang B."/>
            <person name="Jiang S."/>
            <person name="Wang J."/>
            <person name="Du Y."/>
            <person name="Li S."/>
        </authorList>
    </citation>
    <scope>NUCLEOTIDE SEQUENCE [LARGE SCALE GENOMIC DNA]</scope>
    <source>
        <strain evidence="2">cv. 9930</strain>
    </source>
</reference>
<accession>A0A0A0LGX4</accession>
<evidence type="ECO:0000313" key="1">
    <source>
        <dbReference type="EMBL" id="KGN60264.1"/>
    </source>
</evidence>
<evidence type="ECO:0000313" key="2">
    <source>
        <dbReference type="Proteomes" id="UP000029981"/>
    </source>
</evidence>
<keyword evidence="2" id="KW-1185">Reference proteome</keyword>
<name>A0A0A0LGX4_CUCSA</name>
<reference evidence="1 2" key="4">
    <citation type="journal article" date="2011" name="BMC Genomics">
        <title>RNA-Seq improves annotation of protein-coding genes in the cucumber genome.</title>
        <authorList>
            <person name="Li Z."/>
            <person name="Zhang Z."/>
            <person name="Yan P."/>
            <person name="Huang S."/>
            <person name="Fei Z."/>
            <person name="Lin K."/>
        </authorList>
    </citation>
    <scope>NUCLEOTIDE SEQUENCE [LARGE SCALE GENOMIC DNA]</scope>
    <source>
        <strain evidence="2">cv. 9930</strain>
    </source>
</reference>
<reference evidence="1 2" key="3">
    <citation type="journal article" date="2010" name="BMC Genomics">
        <title>Transcriptome sequencing and comparative analysis of cucumber flowers with different sex types.</title>
        <authorList>
            <person name="Guo S."/>
            <person name="Zheng Y."/>
            <person name="Joung J.G."/>
            <person name="Liu S."/>
            <person name="Zhang Z."/>
            <person name="Crasta O.R."/>
            <person name="Sobral B.W."/>
            <person name="Xu Y."/>
            <person name="Huang S."/>
            <person name="Fei Z."/>
        </authorList>
    </citation>
    <scope>NUCLEOTIDE SEQUENCE [LARGE SCALE GENOMIC DNA]</scope>
    <source>
        <strain evidence="2">cv. 9930</strain>
    </source>
</reference>
<protein>
    <submittedName>
        <fullName evidence="1">Uncharacterized protein</fullName>
    </submittedName>
</protein>
<sequence length="58" mass="6337">MEIPSSSVVPSPIEIVDFEAFQLPLAKLLLPPASEACAAGRAFPVNYNIVRKDQNLRL</sequence>
<dbReference type="EMBL" id="CM002924">
    <property type="protein sequence ID" value="KGN60264.1"/>
    <property type="molecule type" value="Genomic_DNA"/>
</dbReference>
<dbReference type="Gramene" id="KGN60264">
    <property type="protein sequence ID" value="KGN60264"/>
    <property type="gene ID" value="Csa_3G892180"/>
</dbReference>
<organism evidence="1 2">
    <name type="scientific">Cucumis sativus</name>
    <name type="common">Cucumber</name>
    <dbReference type="NCBI Taxonomy" id="3659"/>
    <lineage>
        <taxon>Eukaryota</taxon>
        <taxon>Viridiplantae</taxon>
        <taxon>Streptophyta</taxon>
        <taxon>Embryophyta</taxon>
        <taxon>Tracheophyta</taxon>
        <taxon>Spermatophyta</taxon>
        <taxon>Magnoliopsida</taxon>
        <taxon>eudicotyledons</taxon>
        <taxon>Gunneridae</taxon>
        <taxon>Pentapetalae</taxon>
        <taxon>rosids</taxon>
        <taxon>fabids</taxon>
        <taxon>Cucurbitales</taxon>
        <taxon>Cucurbitaceae</taxon>
        <taxon>Benincaseae</taxon>
        <taxon>Cucumis</taxon>
    </lineage>
</organism>
<gene>
    <name evidence="1" type="ORF">Csa_3G892180</name>
</gene>
<reference evidence="1 2" key="2">
    <citation type="journal article" date="2009" name="PLoS ONE">
        <title>An integrated genetic and cytogenetic map of the cucumber genome.</title>
        <authorList>
            <person name="Ren Y."/>
            <person name="Zhang Z."/>
            <person name="Liu J."/>
            <person name="Staub J.E."/>
            <person name="Han Y."/>
            <person name="Cheng Z."/>
            <person name="Li X."/>
            <person name="Lu J."/>
            <person name="Miao H."/>
            <person name="Kang H."/>
            <person name="Xie B."/>
            <person name="Gu X."/>
            <person name="Wang X."/>
            <person name="Du Y."/>
            <person name="Jin W."/>
            <person name="Huang S."/>
        </authorList>
    </citation>
    <scope>NUCLEOTIDE SEQUENCE [LARGE SCALE GENOMIC DNA]</scope>
    <source>
        <strain evidence="2">cv. 9930</strain>
    </source>
</reference>
<dbReference type="AlphaFoldDB" id="A0A0A0LGX4"/>
<proteinExistence type="predicted"/>
<dbReference type="Proteomes" id="UP000029981">
    <property type="component" value="Chromosome 3"/>
</dbReference>